<dbReference type="OrthoDB" id="2616721at2"/>
<sequence>MRIAAFCDFYDDAPRPLQLVIRARPGELDWTQTIYIPVSGPFVPFEPEDFGDLPGVSVLLEDLVLPKMPWADGETLDSPEHASVKIIGILLSQIAHRHGNVEDTQQLVVQMADVEEVLKYERNR</sequence>
<organism evidence="1 2">
    <name type="scientific">Paenibacillus oralis</name>
    <dbReference type="NCBI Taxonomy" id="2490856"/>
    <lineage>
        <taxon>Bacteria</taxon>
        <taxon>Bacillati</taxon>
        <taxon>Bacillota</taxon>
        <taxon>Bacilli</taxon>
        <taxon>Bacillales</taxon>
        <taxon>Paenibacillaceae</taxon>
        <taxon>Paenibacillus</taxon>
    </lineage>
</organism>
<keyword evidence="2" id="KW-1185">Reference proteome</keyword>
<evidence type="ECO:0000313" key="1">
    <source>
        <dbReference type="EMBL" id="RRJ66951.1"/>
    </source>
</evidence>
<accession>A0A3P3U9B9</accession>
<protein>
    <submittedName>
        <fullName evidence="1">Uncharacterized protein</fullName>
    </submittedName>
</protein>
<gene>
    <name evidence="1" type="ORF">EHV15_31510</name>
</gene>
<reference evidence="1 2" key="1">
    <citation type="submission" date="2018-11" db="EMBL/GenBank/DDBJ databases">
        <title>Genome sequencing of Paenibacillus sp. KCOM 3021 (= ChDC PVNT-B20).</title>
        <authorList>
            <person name="Kook J.-K."/>
            <person name="Park S.-N."/>
            <person name="Lim Y.K."/>
        </authorList>
    </citation>
    <scope>NUCLEOTIDE SEQUENCE [LARGE SCALE GENOMIC DNA]</scope>
    <source>
        <strain evidence="1 2">KCOM 3021</strain>
    </source>
</reference>
<dbReference type="RefSeq" id="WP_128634734.1">
    <property type="nucleotide sequence ID" value="NZ_RRCN01000001.1"/>
</dbReference>
<dbReference type="EMBL" id="RRCN01000001">
    <property type="protein sequence ID" value="RRJ66951.1"/>
    <property type="molecule type" value="Genomic_DNA"/>
</dbReference>
<dbReference type="Proteomes" id="UP000267017">
    <property type="component" value="Unassembled WGS sequence"/>
</dbReference>
<evidence type="ECO:0000313" key="2">
    <source>
        <dbReference type="Proteomes" id="UP000267017"/>
    </source>
</evidence>
<name>A0A3P3U9B9_9BACL</name>
<comment type="caution">
    <text evidence="1">The sequence shown here is derived from an EMBL/GenBank/DDBJ whole genome shotgun (WGS) entry which is preliminary data.</text>
</comment>
<proteinExistence type="predicted"/>
<dbReference type="AlphaFoldDB" id="A0A3P3U9B9"/>